<dbReference type="Proteomes" id="UP001610444">
    <property type="component" value="Unassembled WGS sequence"/>
</dbReference>
<name>A0ABR4JNB8_9EURO</name>
<keyword evidence="2" id="KW-1185">Reference proteome</keyword>
<dbReference type="RefSeq" id="XP_070894478.1">
    <property type="nucleotide sequence ID" value="XM_071041525.1"/>
</dbReference>
<accession>A0ABR4JNB8</accession>
<sequence>MAVAPSSSGETRDVIALLFNTERSLSVSDPERARDSRSRNGASSDCRICSSRMITCLNWCQRSCPF</sequence>
<gene>
    <name evidence="1" type="ORF">BJX68DRAFT_245612</name>
</gene>
<reference evidence="1 2" key="1">
    <citation type="submission" date="2024-07" db="EMBL/GenBank/DDBJ databases">
        <title>Section-level genome sequencing and comparative genomics of Aspergillus sections Usti and Cavernicolus.</title>
        <authorList>
            <consortium name="Lawrence Berkeley National Laboratory"/>
            <person name="Nybo J.L."/>
            <person name="Vesth T.C."/>
            <person name="Theobald S."/>
            <person name="Frisvad J.C."/>
            <person name="Larsen T.O."/>
            <person name="Kjaerboelling I."/>
            <person name="Rothschild-Mancinelli K."/>
            <person name="Lyhne E.K."/>
            <person name="Kogle M.E."/>
            <person name="Barry K."/>
            <person name="Clum A."/>
            <person name="Na H."/>
            <person name="Ledsgaard L."/>
            <person name="Lin J."/>
            <person name="Lipzen A."/>
            <person name="Kuo A."/>
            <person name="Riley R."/>
            <person name="Mondo S."/>
            <person name="LaButti K."/>
            <person name="Haridas S."/>
            <person name="Pangalinan J."/>
            <person name="Salamov A.A."/>
            <person name="Simmons B.A."/>
            <person name="Magnuson J.K."/>
            <person name="Chen J."/>
            <person name="Drula E."/>
            <person name="Henrissat B."/>
            <person name="Wiebenga A."/>
            <person name="Lubbers R.J."/>
            <person name="Gomes A.C."/>
            <person name="Macurrencykelacurrency M.R."/>
            <person name="Stajich J."/>
            <person name="Grigoriev I.V."/>
            <person name="Mortensen U.H."/>
            <person name="De vries R.P."/>
            <person name="Baker S.E."/>
            <person name="Andersen M.R."/>
        </authorList>
    </citation>
    <scope>NUCLEOTIDE SEQUENCE [LARGE SCALE GENOMIC DNA]</scope>
    <source>
        <strain evidence="1 2">CBS 756.74</strain>
    </source>
</reference>
<organism evidence="1 2">
    <name type="scientific">Aspergillus pseudodeflectus</name>
    <dbReference type="NCBI Taxonomy" id="176178"/>
    <lineage>
        <taxon>Eukaryota</taxon>
        <taxon>Fungi</taxon>
        <taxon>Dikarya</taxon>
        <taxon>Ascomycota</taxon>
        <taxon>Pezizomycotina</taxon>
        <taxon>Eurotiomycetes</taxon>
        <taxon>Eurotiomycetidae</taxon>
        <taxon>Eurotiales</taxon>
        <taxon>Aspergillaceae</taxon>
        <taxon>Aspergillus</taxon>
        <taxon>Aspergillus subgen. Nidulantes</taxon>
    </lineage>
</organism>
<dbReference type="EMBL" id="JBFXLR010000058">
    <property type="protein sequence ID" value="KAL2841292.1"/>
    <property type="molecule type" value="Genomic_DNA"/>
</dbReference>
<proteinExistence type="predicted"/>
<evidence type="ECO:0000313" key="2">
    <source>
        <dbReference type="Proteomes" id="UP001610444"/>
    </source>
</evidence>
<protein>
    <submittedName>
        <fullName evidence="1">Uncharacterized protein</fullName>
    </submittedName>
</protein>
<comment type="caution">
    <text evidence="1">The sequence shown here is derived from an EMBL/GenBank/DDBJ whole genome shotgun (WGS) entry which is preliminary data.</text>
</comment>
<evidence type="ECO:0000313" key="1">
    <source>
        <dbReference type="EMBL" id="KAL2841292.1"/>
    </source>
</evidence>
<dbReference type="GeneID" id="98156689"/>